<gene>
    <name evidence="2" type="ORF">F511_28323</name>
</gene>
<accession>A0A2Z7ASA4</accession>
<dbReference type="Proteomes" id="UP000250235">
    <property type="component" value="Unassembled WGS sequence"/>
</dbReference>
<keyword evidence="3" id="KW-1185">Reference proteome</keyword>
<proteinExistence type="predicted"/>
<dbReference type="AlphaFoldDB" id="A0A2Z7ASA4"/>
<protein>
    <submittedName>
        <fullName evidence="2">Uncharacterized protein</fullName>
    </submittedName>
</protein>
<evidence type="ECO:0000313" key="3">
    <source>
        <dbReference type="Proteomes" id="UP000250235"/>
    </source>
</evidence>
<dbReference type="EMBL" id="KV014468">
    <property type="protein sequence ID" value="KZV22082.1"/>
    <property type="molecule type" value="Genomic_DNA"/>
</dbReference>
<reference evidence="2 3" key="1">
    <citation type="journal article" date="2015" name="Proc. Natl. Acad. Sci. U.S.A.">
        <title>The resurrection genome of Boea hygrometrica: A blueprint for survival of dehydration.</title>
        <authorList>
            <person name="Xiao L."/>
            <person name="Yang G."/>
            <person name="Zhang L."/>
            <person name="Yang X."/>
            <person name="Zhao S."/>
            <person name="Ji Z."/>
            <person name="Zhou Q."/>
            <person name="Hu M."/>
            <person name="Wang Y."/>
            <person name="Chen M."/>
            <person name="Xu Y."/>
            <person name="Jin H."/>
            <person name="Xiao X."/>
            <person name="Hu G."/>
            <person name="Bao F."/>
            <person name="Hu Y."/>
            <person name="Wan P."/>
            <person name="Li L."/>
            <person name="Deng X."/>
            <person name="Kuang T."/>
            <person name="Xiang C."/>
            <person name="Zhu J.K."/>
            <person name="Oliver M.J."/>
            <person name="He Y."/>
        </authorList>
    </citation>
    <scope>NUCLEOTIDE SEQUENCE [LARGE SCALE GENOMIC DNA]</scope>
    <source>
        <strain evidence="3">cv. XS01</strain>
    </source>
</reference>
<feature type="region of interest" description="Disordered" evidence="1">
    <location>
        <begin position="140"/>
        <end position="176"/>
    </location>
</feature>
<organism evidence="2 3">
    <name type="scientific">Dorcoceras hygrometricum</name>
    <dbReference type="NCBI Taxonomy" id="472368"/>
    <lineage>
        <taxon>Eukaryota</taxon>
        <taxon>Viridiplantae</taxon>
        <taxon>Streptophyta</taxon>
        <taxon>Embryophyta</taxon>
        <taxon>Tracheophyta</taxon>
        <taxon>Spermatophyta</taxon>
        <taxon>Magnoliopsida</taxon>
        <taxon>eudicotyledons</taxon>
        <taxon>Gunneridae</taxon>
        <taxon>Pentapetalae</taxon>
        <taxon>asterids</taxon>
        <taxon>lamiids</taxon>
        <taxon>Lamiales</taxon>
        <taxon>Gesneriaceae</taxon>
        <taxon>Didymocarpoideae</taxon>
        <taxon>Trichosporeae</taxon>
        <taxon>Loxocarpinae</taxon>
        <taxon>Dorcoceras</taxon>
    </lineage>
</organism>
<feature type="compositionally biased region" description="Polar residues" evidence="1">
    <location>
        <begin position="167"/>
        <end position="176"/>
    </location>
</feature>
<evidence type="ECO:0000313" key="2">
    <source>
        <dbReference type="EMBL" id="KZV22082.1"/>
    </source>
</evidence>
<feature type="compositionally biased region" description="Basic and acidic residues" evidence="1">
    <location>
        <begin position="143"/>
        <end position="155"/>
    </location>
</feature>
<evidence type="ECO:0000256" key="1">
    <source>
        <dbReference type="SAM" id="MobiDB-lite"/>
    </source>
</evidence>
<name>A0A2Z7ASA4_9LAMI</name>
<sequence length="229" mass="25030">MTSRSKILTPPKARLLKIQILVLGNLKVLDKHRAEFDTAAPSANYDHMCIRFLERDLKEIIKQHRFQRFQAGLPLLVPESSATGYFLHMIFLKLPGLSAQSVNDGNYYNNSGDRGATASGRGATVEELPLVVQLVEEAEAVDSQEHQAREPEQHAPEAGQVGPIPSSPTNSSFFVHSSDSIGKMKNNSDMALVKLQLAGLVNHLKEISDAKKGEGEIAKRDGCCEDLGA</sequence>